<evidence type="ECO:0000256" key="4">
    <source>
        <dbReference type="ARBA" id="ARBA00022989"/>
    </source>
</evidence>
<evidence type="ECO:0000256" key="3">
    <source>
        <dbReference type="ARBA" id="ARBA00022692"/>
    </source>
</evidence>
<feature type="transmembrane region" description="Helical" evidence="6">
    <location>
        <begin position="427"/>
        <end position="451"/>
    </location>
</feature>
<reference evidence="9 10" key="1">
    <citation type="submission" date="2023-09" db="EMBL/GenBank/DDBJ databases">
        <authorList>
            <person name="Rey-Velasco X."/>
        </authorList>
    </citation>
    <scope>NUCLEOTIDE SEQUENCE [LARGE SCALE GENOMIC DNA]</scope>
    <source>
        <strain evidence="9 10">F388</strain>
    </source>
</reference>
<feature type="transmembrane region" description="Helical" evidence="6">
    <location>
        <begin position="290"/>
        <end position="312"/>
    </location>
</feature>
<dbReference type="Pfam" id="PF02687">
    <property type="entry name" value="FtsX"/>
    <property type="match status" value="2"/>
</dbReference>
<feature type="transmembrane region" description="Helical" evidence="6">
    <location>
        <begin position="680"/>
        <end position="700"/>
    </location>
</feature>
<dbReference type="InterPro" id="IPR050250">
    <property type="entry name" value="Macrolide_Exporter_MacB"/>
</dbReference>
<name>A0ABU3A843_9FLAO</name>
<evidence type="ECO:0000256" key="6">
    <source>
        <dbReference type="SAM" id="Phobius"/>
    </source>
</evidence>
<evidence type="ECO:0000256" key="5">
    <source>
        <dbReference type="ARBA" id="ARBA00023136"/>
    </source>
</evidence>
<organism evidence="9 10">
    <name type="scientific">Croceitalea rosinachiae</name>
    <dbReference type="NCBI Taxonomy" id="3075596"/>
    <lineage>
        <taxon>Bacteria</taxon>
        <taxon>Pseudomonadati</taxon>
        <taxon>Bacteroidota</taxon>
        <taxon>Flavobacteriia</taxon>
        <taxon>Flavobacteriales</taxon>
        <taxon>Flavobacteriaceae</taxon>
        <taxon>Croceitalea</taxon>
    </lineage>
</organism>
<dbReference type="RefSeq" id="WP_311349913.1">
    <property type="nucleotide sequence ID" value="NZ_JAVRHR010000001.1"/>
</dbReference>
<dbReference type="InterPro" id="IPR003838">
    <property type="entry name" value="ABC3_permease_C"/>
</dbReference>
<protein>
    <submittedName>
        <fullName evidence="9">ABC transporter permease</fullName>
    </submittedName>
</protein>
<evidence type="ECO:0000313" key="10">
    <source>
        <dbReference type="Proteomes" id="UP001255246"/>
    </source>
</evidence>
<dbReference type="InterPro" id="IPR025857">
    <property type="entry name" value="MacB_PCD"/>
</dbReference>
<dbReference type="PANTHER" id="PTHR30572">
    <property type="entry name" value="MEMBRANE COMPONENT OF TRANSPORTER-RELATED"/>
    <property type="match status" value="1"/>
</dbReference>
<comment type="caution">
    <text evidence="9">The sequence shown here is derived from an EMBL/GenBank/DDBJ whole genome shotgun (WGS) entry which is preliminary data.</text>
</comment>
<feature type="transmembrane region" description="Helical" evidence="6">
    <location>
        <begin position="347"/>
        <end position="371"/>
    </location>
</feature>
<feature type="transmembrane region" description="Helical" evidence="6">
    <location>
        <begin position="21"/>
        <end position="42"/>
    </location>
</feature>
<evidence type="ECO:0000313" key="9">
    <source>
        <dbReference type="EMBL" id="MDT0606357.1"/>
    </source>
</evidence>
<keyword evidence="5 6" id="KW-0472">Membrane</keyword>
<keyword evidence="3 6" id="KW-0812">Transmembrane</keyword>
<dbReference type="Pfam" id="PF12704">
    <property type="entry name" value="MacB_PCD"/>
    <property type="match status" value="2"/>
</dbReference>
<evidence type="ECO:0000256" key="2">
    <source>
        <dbReference type="ARBA" id="ARBA00022475"/>
    </source>
</evidence>
<dbReference type="PROSITE" id="PS51257">
    <property type="entry name" value="PROKAR_LIPOPROTEIN"/>
    <property type="match status" value="1"/>
</dbReference>
<feature type="domain" description="MacB-like periplasmic core" evidence="8">
    <location>
        <begin position="504"/>
        <end position="626"/>
    </location>
</feature>
<dbReference type="Proteomes" id="UP001255246">
    <property type="component" value="Unassembled WGS sequence"/>
</dbReference>
<accession>A0ABU3A843</accession>
<keyword evidence="4 6" id="KW-1133">Transmembrane helix</keyword>
<feature type="transmembrane region" description="Helical" evidence="6">
    <location>
        <begin position="763"/>
        <end position="789"/>
    </location>
</feature>
<comment type="subcellular location">
    <subcellularLocation>
        <location evidence="1">Cell membrane</location>
        <topology evidence="1">Multi-pass membrane protein</topology>
    </subcellularLocation>
</comment>
<gene>
    <name evidence="9" type="ORF">RM706_04925</name>
</gene>
<feature type="transmembrane region" description="Helical" evidence="6">
    <location>
        <begin position="732"/>
        <end position="751"/>
    </location>
</feature>
<feature type="domain" description="ABC3 transporter permease C-terminal" evidence="7">
    <location>
        <begin position="296"/>
        <end position="409"/>
    </location>
</feature>
<evidence type="ECO:0000259" key="8">
    <source>
        <dbReference type="Pfam" id="PF12704"/>
    </source>
</evidence>
<dbReference type="EMBL" id="JAVRHR010000001">
    <property type="protein sequence ID" value="MDT0606357.1"/>
    <property type="molecule type" value="Genomic_DNA"/>
</dbReference>
<dbReference type="PANTHER" id="PTHR30572:SF18">
    <property type="entry name" value="ABC-TYPE MACROLIDE FAMILY EXPORT SYSTEM PERMEASE COMPONENT 2"/>
    <property type="match status" value="1"/>
</dbReference>
<evidence type="ECO:0000256" key="1">
    <source>
        <dbReference type="ARBA" id="ARBA00004651"/>
    </source>
</evidence>
<feature type="transmembrane region" description="Helical" evidence="6">
    <location>
        <begin position="383"/>
        <end position="406"/>
    </location>
</feature>
<proteinExistence type="predicted"/>
<keyword evidence="2" id="KW-1003">Cell membrane</keyword>
<keyword evidence="10" id="KW-1185">Reference proteome</keyword>
<evidence type="ECO:0000259" key="7">
    <source>
        <dbReference type="Pfam" id="PF02687"/>
    </source>
</evidence>
<sequence length="803" mass="90395">MFKSYLKIAWRNLMKKKAFSFINIVGLSIGLAACMLLIIYVFDETSYDSHHKDVNQIYRVATQVEENKWAATPAPLAQGLKADFPEVKEVSRVLNFPNTENLLLENAEKNIKFYVKKGYYADSTFFELFSYESKYGNLSKALTSPNTIVLSESVSTKLFGSENPLNKTISIEIPYGILDYTVKGVFKETDTKSHLSPNLILSMQNGDIGQWVNGQDNWANNNLFHTYIKLQKGSSVTSFESKLPAFFERYAGEDLSAYNIKKSLFLQPLKDIYLKSDIGNEIAPNGSMTYLYIFSSVAFFLLLIACVNFMNLSTARSEKRAKEVGVRKVMGANKDSLVYQFLGESMFLSLFSLLLSLGIVAVVLPIFNAFIQKNLSLFQYPKTILWIVGITLMTGLLSGLYPAFYLSSFKPVTVLKGKIKNNLSASLLRKGLVVFQFTVSVALILVSVVIWNQMDFIQHKDLGFKKEQQLIIPFRSENTVRNYTALKNKVLKNSNIVSATVGTTYPGFELVSDMSFYAEGKSMEENVYMKFAQVDHDYVKTLEYDILNGRDFAKTDDADIESIIINETAVKNFGYTIDDAIGRTITYEFGEESNVLRIIGVVKDFNHQSLHEAISPYGIVKLDQAQPNYFIANIDGNLDGVLAYVEKAWQTINPEVPFEYSFLGDDFDKNYATEAKTSTIVFIFMFIAIFIACIGLFGLASFSTEQRKKEVGIRRVLGATVSEITLMQLKDFLKLVTLSILIASPLAYYFGDKWLQNFSYQIGISWSLFATTALATFLIAFITIGFQVIRAAIANPVKSLHTE</sequence>
<feature type="domain" description="ABC3 transporter permease C-terminal" evidence="7">
    <location>
        <begin position="682"/>
        <end position="796"/>
    </location>
</feature>
<feature type="domain" description="MacB-like periplasmic core" evidence="8">
    <location>
        <begin position="20"/>
        <end position="243"/>
    </location>
</feature>